<accession>B4VT81</accession>
<gene>
    <name evidence="1" type="ORF">MC7420_656</name>
</gene>
<evidence type="ECO:0000313" key="2">
    <source>
        <dbReference type="Proteomes" id="UP000003835"/>
    </source>
</evidence>
<reference evidence="1 2" key="1">
    <citation type="submission" date="2008-07" db="EMBL/GenBank/DDBJ databases">
        <authorList>
            <person name="Tandeau de Marsac N."/>
            <person name="Ferriera S."/>
            <person name="Johnson J."/>
            <person name="Kravitz S."/>
            <person name="Beeson K."/>
            <person name="Sutton G."/>
            <person name="Rogers Y.-H."/>
            <person name="Friedman R."/>
            <person name="Frazier M."/>
            <person name="Venter J.C."/>
        </authorList>
    </citation>
    <scope>NUCLEOTIDE SEQUENCE [LARGE SCALE GENOMIC DNA]</scope>
    <source>
        <strain evidence="1 2">PCC 7420</strain>
    </source>
</reference>
<keyword evidence="2" id="KW-1185">Reference proteome</keyword>
<protein>
    <submittedName>
        <fullName evidence="1">Uncharacterized protein</fullName>
    </submittedName>
</protein>
<dbReference type="AlphaFoldDB" id="B4VT81"/>
<sequence length="38" mass="4219">MPGIVPGFLVGAWVVRSRSNRPLHQVLSQVQKIFCSNP</sequence>
<evidence type="ECO:0000313" key="1">
    <source>
        <dbReference type="EMBL" id="EDX74782.1"/>
    </source>
</evidence>
<organism evidence="1 2">
    <name type="scientific">Coleofasciculus chthonoplastes PCC 7420</name>
    <dbReference type="NCBI Taxonomy" id="118168"/>
    <lineage>
        <taxon>Bacteria</taxon>
        <taxon>Bacillati</taxon>
        <taxon>Cyanobacteriota</taxon>
        <taxon>Cyanophyceae</taxon>
        <taxon>Coleofasciculales</taxon>
        <taxon>Coleofasciculaceae</taxon>
        <taxon>Coleofasciculus</taxon>
    </lineage>
</organism>
<dbReference type="Proteomes" id="UP000003835">
    <property type="component" value="Unassembled WGS sequence"/>
</dbReference>
<dbReference type="HOGENOM" id="CLU_3326738_0_0_3"/>
<name>B4VT81_9CYAN</name>
<proteinExistence type="predicted"/>
<dbReference type="EMBL" id="DS989851">
    <property type="protein sequence ID" value="EDX74782.1"/>
    <property type="molecule type" value="Genomic_DNA"/>
</dbReference>